<dbReference type="AlphaFoldDB" id="A0A0A0HW19"/>
<dbReference type="KEGG" id="pbn:PADG_11195"/>
<dbReference type="InParanoid" id="A0A0A0HW19"/>
<protein>
    <submittedName>
        <fullName evidence="2">Uncharacterized protein</fullName>
    </submittedName>
</protein>
<gene>
    <name evidence="2" type="ORF">PADG_11195</name>
</gene>
<accession>A0A0A0HW19</accession>
<dbReference type="GeneID" id="22587092"/>
<keyword evidence="3" id="KW-1185">Reference proteome</keyword>
<dbReference type="RefSeq" id="XP_010756790.1">
    <property type="nucleotide sequence ID" value="XM_010758488.1"/>
</dbReference>
<evidence type="ECO:0000313" key="3">
    <source>
        <dbReference type="Proteomes" id="UP000001628"/>
    </source>
</evidence>
<feature type="compositionally biased region" description="Basic and acidic residues" evidence="1">
    <location>
        <begin position="41"/>
        <end position="52"/>
    </location>
</feature>
<dbReference type="EMBL" id="KN275957">
    <property type="protein sequence ID" value="KGM92737.1"/>
    <property type="molecule type" value="Genomic_DNA"/>
</dbReference>
<feature type="region of interest" description="Disordered" evidence="1">
    <location>
        <begin position="1"/>
        <end position="52"/>
    </location>
</feature>
<reference evidence="2 3" key="1">
    <citation type="journal article" date="2011" name="PLoS Genet.">
        <title>Comparative genomic analysis of human fungal pathogens causing paracoccidioidomycosis.</title>
        <authorList>
            <person name="Desjardins C.A."/>
            <person name="Champion M.D."/>
            <person name="Holder J.W."/>
            <person name="Muszewska A."/>
            <person name="Goldberg J."/>
            <person name="Bailao A.M."/>
            <person name="Brigido M.M."/>
            <person name="Ferreira M.E."/>
            <person name="Garcia A.M."/>
            <person name="Grynberg M."/>
            <person name="Gujja S."/>
            <person name="Heiman D.I."/>
            <person name="Henn M.R."/>
            <person name="Kodira C.D."/>
            <person name="Leon-Narvaez H."/>
            <person name="Longo L.V."/>
            <person name="Ma L.J."/>
            <person name="Malavazi I."/>
            <person name="Matsuo A.L."/>
            <person name="Morais F.V."/>
            <person name="Pereira M."/>
            <person name="Rodriguez-Brito S."/>
            <person name="Sakthikumar S."/>
            <person name="Salem-Izacc S.M."/>
            <person name="Sykes S.M."/>
            <person name="Teixeira M.M."/>
            <person name="Vallejo M.C."/>
            <person name="Walter M.E."/>
            <person name="Yandava C."/>
            <person name="Young S."/>
            <person name="Zeng Q."/>
            <person name="Zucker J."/>
            <person name="Felipe M.S."/>
            <person name="Goldman G.H."/>
            <person name="Haas B.J."/>
            <person name="McEwen J.G."/>
            <person name="Nino-Vega G."/>
            <person name="Puccia R."/>
            <person name="San-Blas G."/>
            <person name="Soares C.M."/>
            <person name="Birren B.W."/>
            <person name="Cuomo C.A."/>
        </authorList>
    </citation>
    <scope>NUCLEOTIDE SEQUENCE [LARGE SCALE GENOMIC DNA]</scope>
    <source>
        <strain evidence="2 3">Pb18</strain>
    </source>
</reference>
<feature type="compositionally biased region" description="Low complexity" evidence="1">
    <location>
        <begin position="1"/>
        <end position="19"/>
    </location>
</feature>
<evidence type="ECO:0000256" key="1">
    <source>
        <dbReference type="SAM" id="MobiDB-lite"/>
    </source>
</evidence>
<name>A0A0A0HW19_PARBD</name>
<sequence>MALTQSSSSSSSSSLFSTSGPYGACKKFPALNRTLPRPRRWVPEESNPRQED</sequence>
<proteinExistence type="predicted"/>
<dbReference type="HOGENOM" id="CLU_3107020_0_0_1"/>
<organism evidence="2 3">
    <name type="scientific">Paracoccidioides brasiliensis (strain Pb18)</name>
    <dbReference type="NCBI Taxonomy" id="502780"/>
    <lineage>
        <taxon>Eukaryota</taxon>
        <taxon>Fungi</taxon>
        <taxon>Dikarya</taxon>
        <taxon>Ascomycota</taxon>
        <taxon>Pezizomycotina</taxon>
        <taxon>Eurotiomycetes</taxon>
        <taxon>Eurotiomycetidae</taxon>
        <taxon>Onygenales</taxon>
        <taxon>Ajellomycetaceae</taxon>
        <taxon>Paracoccidioides</taxon>
    </lineage>
</organism>
<evidence type="ECO:0000313" key="2">
    <source>
        <dbReference type="EMBL" id="KGM92737.1"/>
    </source>
</evidence>
<dbReference type="Proteomes" id="UP000001628">
    <property type="component" value="Unassembled WGS sequence"/>
</dbReference>
<dbReference type="VEuPathDB" id="FungiDB:PADG_11195"/>